<accession>A0A345KPX3</accession>
<evidence type="ECO:0000256" key="1">
    <source>
        <dbReference type="SAM" id="MobiDB-lite"/>
    </source>
</evidence>
<dbReference type="RefSeq" id="YP_010050449.1">
    <property type="nucleotide sequence ID" value="NC_054428.1"/>
</dbReference>
<dbReference type="GeneID" id="63911179"/>
<dbReference type="KEGG" id="vg:63911179"/>
<evidence type="ECO:0000313" key="2">
    <source>
        <dbReference type="EMBL" id="AXH45075.1"/>
    </source>
</evidence>
<reference evidence="2 3" key="1">
    <citation type="submission" date="2018-06" db="EMBL/GenBank/DDBJ databases">
        <authorList>
            <person name="Ball S.L."/>
            <person name="Garlena R.A."/>
            <person name="Russell D.A."/>
            <person name="Pope W.H."/>
            <person name="Jacobs-Sera D."/>
            <person name="Hatfull G.F."/>
        </authorList>
    </citation>
    <scope>NUCLEOTIDE SEQUENCE [LARGE SCALE GENOMIC DNA]</scope>
</reference>
<keyword evidence="3" id="KW-1185">Reference proteome</keyword>
<dbReference type="EMBL" id="MH450131">
    <property type="protein sequence ID" value="AXH45075.1"/>
    <property type="molecule type" value="Genomic_DNA"/>
</dbReference>
<name>A0A345KPX3_9CAUD</name>
<feature type="region of interest" description="Disordered" evidence="1">
    <location>
        <begin position="21"/>
        <end position="40"/>
    </location>
</feature>
<gene>
    <name evidence="2" type="primary">35</name>
    <name evidence="2" type="ORF">SEA_SERGEI_35</name>
</gene>
<proteinExistence type="predicted"/>
<evidence type="ECO:0000313" key="3">
    <source>
        <dbReference type="Proteomes" id="UP000257969"/>
    </source>
</evidence>
<sequence length="82" mass="9030">MSNTTEHYTATVEIVRVSRTPGSTSYNTTAARNEPKPGERVKEEVMKVTVRDESLRGLVNKVTAILEVNVPTPAMVAEREGE</sequence>
<feature type="compositionally biased region" description="Polar residues" evidence="1">
    <location>
        <begin position="21"/>
        <end position="31"/>
    </location>
</feature>
<dbReference type="Proteomes" id="UP000257969">
    <property type="component" value="Segment"/>
</dbReference>
<protein>
    <submittedName>
        <fullName evidence="2">Uncharacterized protein</fullName>
    </submittedName>
</protein>
<organism evidence="2 3">
    <name type="scientific">Arthrobacter phage Sergei</name>
    <dbReference type="NCBI Taxonomy" id="2250416"/>
    <lineage>
        <taxon>Viruses</taxon>
        <taxon>Duplodnaviria</taxon>
        <taxon>Heunggongvirae</taxon>
        <taxon>Uroviricota</taxon>
        <taxon>Caudoviricetes</taxon>
        <taxon>Korravirus</taxon>
        <taxon>Korravirus sergei</taxon>
    </lineage>
</organism>